<dbReference type="EMBL" id="SHMB01000009">
    <property type="protein sequence ID" value="TAA25252.1"/>
    <property type="molecule type" value="Genomic_DNA"/>
</dbReference>
<keyword evidence="1" id="KW-1133">Transmembrane helix</keyword>
<protein>
    <submittedName>
        <fullName evidence="2">Uncharacterized protein</fullName>
    </submittedName>
</protein>
<gene>
    <name evidence="2" type="ORF">EA661_17375</name>
</gene>
<feature type="transmembrane region" description="Helical" evidence="1">
    <location>
        <begin position="21"/>
        <end position="44"/>
    </location>
</feature>
<keyword evidence="1" id="KW-0812">Transmembrane</keyword>
<comment type="caution">
    <text evidence="2">The sequence shown here is derived from an EMBL/GenBank/DDBJ whole genome shotgun (WGS) entry which is preliminary data.</text>
</comment>
<evidence type="ECO:0000256" key="1">
    <source>
        <dbReference type="SAM" id="Phobius"/>
    </source>
</evidence>
<organism evidence="2 3">
    <name type="scientific">Pseudoxanthomonas winnipegensis</name>
    <dbReference type="NCBI Taxonomy" id="2480810"/>
    <lineage>
        <taxon>Bacteria</taxon>
        <taxon>Pseudomonadati</taxon>
        <taxon>Pseudomonadota</taxon>
        <taxon>Gammaproteobacteria</taxon>
        <taxon>Lysobacterales</taxon>
        <taxon>Lysobacteraceae</taxon>
        <taxon>Pseudoxanthomonas</taxon>
    </lineage>
</organism>
<evidence type="ECO:0000313" key="3">
    <source>
        <dbReference type="Proteomes" id="UP000291286"/>
    </source>
</evidence>
<accession>A0A4Q8L9Q3</accession>
<keyword evidence="1" id="KW-0472">Membrane</keyword>
<proteinExistence type="predicted"/>
<feature type="transmembrane region" description="Helical" evidence="1">
    <location>
        <begin position="50"/>
        <end position="68"/>
    </location>
</feature>
<name>A0A4Q8L9Q3_9GAMM</name>
<dbReference type="RefSeq" id="WP_130521079.1">
    <property type="nucleotide sequence ID" value="NZ_SHMA01000009.1"/>
</dbReference>
<dbReference type="AlphaFoldDB" id="A0A4Q8L9Q3"/>
<reference evidence="2 3" key="1">
    <citation type="submission" date="2019-02" db="EMBL/GenBank/DDBJ databases">
        <title>WGS of Pseudoxanthomonas species novum from clinical isolates.</title>
        <authorList>
            <person name="Bernier A.-M."/>
            <person name="Bernard K."/>
            <person name="Vachon A."/>
        </authorList>
    </citation>
    <scope>NUCLEOTIDE SEQUENCE [LARGE SCALE GENOMIC DNA]</scope>
    <source>
        <strain evidence="2 3">NML171202</strain>
    </source>
</reference>
<dbReference type="Proteomes" id="UP000291286">
    <property type="component" value="Unassembled WGS sequence"/>
</dbReference>
<evidence type="ECO:0000313" key="2">
    <source>
        <dbReference type="EMBL" id="TAA25252.1"/>
    </source>
</evidence>
<sequence length="91" mass="9608">MKRSALANKAPRSAAVASTDCALTALLRGIAAVTLMLSVCAYPAGGWFTVLALILGGYSLLYAAFSLVGSRRWQEIVLALAAMSNLLRMVF</sequence>